<dbReference type="EMBL" id="QICL01000003">
    <property type="protein sequence ID" value="PXV67372.1"/>
    <property type="molecule type" value="Genomic_DNA"/>
</dbReference>
<dbReference type="SUPFAM" id="SSF56954">
    <property type="entry name" value="Outer membrane efflux proteins (OEP)"/>
    <property type="match status" value="1"/>
</dbReference>
<evidence type="ECO:0000256" key="5">
    <source>
        <dbReference type="ARBA" id="ARBA00022692"/>
    </source>
</evidence>
<dbReference type="InterPro" id="IPR003423">
    <property type="entry name" value="OMP_efflux"/>
</dbReference>
<dbReference type="AlphaFoldDB" id="A0A2V3PTN4"/>
<dbReference type="GO" id="GO:1990281">
    <property type="term" value="C:efflux pump complex"/>
    <property type="evidence" value="ECO:0007669"/>
    <property type="project" value="TreeGrafter"/>
</dbReference>
<evidence type="ECO:0000313" key="10">
    <source>
        <dbReference type="Proteomes" id="UP000247973"/>
    </source>
</evidence>
<feature type="chain" id="PRO_5016151622" evidence="8">
    <location>
        <begin position="28"/>
        <end position="426"/>
    </location>
</feature>
<dbReference type="Gene3D" id="1.20.1600.10">
    <property type="entry name" value="Outer membrane efflux proteins (OEP)"/>
    <property type="match status" value="1"/>
</dbReference>
<proteinExistence type="inferred from homology"/>
<dbReference type="GO" id="GO:0015562">
    <property type="term" value="F:efflux transmembrane transporter activity"/>
    <property type="evidence" value="ECO:0007669"/>
    <property type="project" value="InterPro"/>
</dbReference>
<sequence length="426" mass="48049">METSSENMKKILLILCVLINGCFMASAQLTIEACQEKAKQNYPLIKRYGLIEKTKEYNLSNAGKGYLPQFSMSAKATYQSDVPHLPISVPGVNIRPLSQDQYGVTLDVNQSIWDGGVISSKKEMAKTASEVAAKQLEVNLYTINDRVNQLYFGILLFDAKIKQNQLLQEELERNFNLISSYIENGVANQSDLDAIKVEQLKTIQTQTQLASNRKAFIDMLSVLIGESINENTVLEKPNSENQLLSSQIGRPELHLFDAQYNDLETQKKQIKAGYMPKLGLFATGGYGRPGLNMLEDKFAAYYIAGVRLSWNFGGLYTEKNDHKLIEANQSSLAAEKETFLFNTNLEVTQEQSEVKRNRDLLKYDDDIITLRNNVKKSAEVKVANGTLTVTDLMREVNAEDLAKQDKIQHEIELLLSIYNLKYTTNK</sequence>
<protein>
    <submittedName>
        <fullName evidence="9">Outer membrane protein TolC</fullName>
    </submittedName>
</protein>
<gene>
    <name evidence="9" type="ORF">CLV62_10345</name>
</gene>
<dbReference type="Proteomes" id="UP000247973">
    <property type="component" value="Unassembled WGS sequence"/>
</dbReference>
<keyword evidence="3" id="KW-0813">Transport</keyword>
<evidence type="ECO:0000256" key="2">
    <source>
        <dbReference type="ARBA" id="ARBA00007613"/>
    </source>
</evidence>
<keyword evidence="7" id="KW-0998">Cell outer membrane</keyword>
<comment type="caution">
    <text evidence="9">The sequence shown here is derived from an EMBL/GenBank/DDBJ whole genome shotgun (WGS) entry which is preliminary data.</text>
</comment>
<dbReference type="GO" id="GO:0009279">
    <property type="term" value="C:cell outer membrane"/>
    <property type="evidence" value="ECO:0007669"/>
    <property type="project" value="UniProtKB-SubCell"/>
</dbReference>
<keyword evidence="4" id="KW-1134">Transmembrane beta strand</keyword>
<keyword evidence="8" id="KW-0732">Signal</keyword>
<comment type="similarity">
    <text evidence="2">Belongs to the outer membrane factor (OMF) (TC 1.B.17) family.</text>
</comment>
<evidence type="ECO:0000256" key="7">
    <source>
        <dbReference type="ARBA" id="ARBA00023237"/>
    </source>
</evidence>
<accession>A0A2V3PTN4</accession>
<evidence type="ECO:0000256" key="4">
    <source>
        <dbReference type="ARBA" id="ARBA00022452"/>
    </source>
</evidence>
<evidence type="ECO:0000256" key="3">
    <source>
        <dbReference type="ARBA" id="ARBA00022448"/>
    </source>
</evidence>
<dbReference type="PANTHER" id="PTHR30026:SF20">
    <property type="entry name" value="OUTER MEMBRANE PROTEIN TOLC"/>
    <property type="match status" value="1"/>
</dbReference>
<dbReference type="Pfam" id="PF02321">
    <property type="entry name" value="OEP"/>
    <property type="match status" value="1"/>
</dbReference>
<comment type="subcellular location">
    <subcellularLocation>
        <location evidence="1">Cell outer membrane</location>
    </subcellularLocation>
</comment>
<evidence type="ECO:0000256" key="8">
    <source>
        <dbReference type="SAM" id="SignalP"/>
    </source>
</evidence>
<keyword evidence="10" id="KW-1185">Reference proteome</keyword>
<evidence type="ECO:0000256" key="1">
    <source>
        <dbReference type="ARBA" id="ARBA00004442"/>
    </source>
</evidence>
<organism evidence="9 10">
    <name type="scientific">Dysgonomonas alginatilytica</name>
    <dbReference type="NCBI Taxonomy" id="1605892"/>
    <lineage>
        <taxon>Bacteria</taxon>
        <taxon>Pseudomonadati</taxon>
        <taxon>Bacteroidota</taxon>
        <taxon>Bacteroidia</taxon>
        <taxon>Bacteroidales</taxon>
        <taxon>Dysgonomonadaceae</taxon>
        <taxon>Dysgonomonas</taxon>
    </lineage>
</organism>
<keyword evidence="6" id="KW-0472">Membrane</keyword>
<dbReference type="PANTHER" id="PTHR30026">
    <property type="entry name" value="OUTER MEMBRANE PROTEIN TOLC"/>
    <property type="match status" value="1"/>
</dbReference>
<keyword evidence="5" id="KW-0812">Transmembrane</keyword>
<reference evidence="9 10" key="1">
    <citation type="submission" date="2018-03" db="EMBL/GenBank/DDBJ databases">
        <title>Genomic Encyclopedia of Archaeal and Bacterial Type Strains, Phase II (KMG-II): from individual species to whole genera.</title>
        <authorList>
            <person name="Goeker M."/>
        </authorList>
    </citation>
    <scope>NUCLEOTIDE SEQUENCE [LARGE SCALE GENOMIC DNA]</scope>
    <source>
        <strain evidence="9 10">DSM 100214</strain>
    </source>
</reference>
<evidence type="ECO:0000313" key="9">
    <source>
        <dbReference type="EMBL" id="PXV67372.1"/>
    </source>
</evidence>
<dbReference type="GO" id="GO:0015288">
    <property type="term" value="F:porin activity"/>
    <property type="evidence" value="ECO:0007669"/>
    <property type="project" value="TreeGrafter"/>
</dbReference>
<dbReference type="InterPro" id="IPR051906">
    <property type="entry name" value="TolC-like"/>
</dbReference>
<feature type="signal peptide" evidence="8">
    <location>
        <begin position="1"/>
        <end position="27"/>
    </location>
</feature>
<evidence type="ECO:0000256" key="6">
    <source>
        <dbReference type="ARBA" id="ARBA00023136"/>
    </source>
</evidence>
<name>A0A2V3PTN4_9BACT</name>